<dbReference type="InterPro" id="IPR000213">
    <property type="entry name" value="VitD-bd"/>
</dbReference>
<reference evidence="16" key="3">
    <citation type="submission" date="2025-09" db="UniProtKB">
        <authorList>
            <consortium name="Ensembl"/>
        </authorList>
    </citation>
    <scope>IDENTIFICATION</scope>
    <source>
        <strain evidence="16">Glennie</strain>
    </source>
</reference>
<dbReference type="Pfam" id="PF09164">
    <property type="entry name" value="VitD-bind_III"/>
    <property type="match status" value="1"/>
</dbReference>
<dbReference type="FunCoup" id="F7G172">
    <property type="interactions" value="96"/>
</dbReference>
<keyword evidence="10" id="KW-0009">Actin-binding</keyword>
<keyword evidence="9" id="KW-1015">Disulfide bond</keyword>
<evidence type="ECO:0000256" key="9">
    <source>
        <dbReference type="ARBA" id="ARBA00023157"/>
    </source>
</evidence>
<dbReference type="GO" id="GO:0042359">
    <property type="term" value="P:vitamin D metabolic process"/>
    <property type="evidence" value="ECO:0000318"/>
    <property type="project" value="GO_Central"/>
</dbReference>
<evidence type="ECO:0000256" key="3">
    <source>
        <dbReference type="ARBA" id="ARBA00020134"/>
    </source>
</evidence>
<dbReference type="InterPro" id="IPR020858">
    <property type="entry name" value="Serum_albumin-like"/>
</dbReference>
<evidence type="ECO:0000313" key="16">
    <source>
        <dbReference type="Ensembl" id="ENSOANP00000021607.2"/>
    </source>
</evidence>
<dbReference type="GO" id="GO:0003779">
    <property type="term" value="F:actin binding"/>
    <property type="evidence" value="ECO:0007669"/>
    <property type="project" value="UniProtKB-KW"/>
</dbReference>
<keyword evidence="17" id="KW-1185">Reference proteome</keyword>
<keyword evidence="5" id="KW-0964">Secreted</keyword>
<dbReference type="SUPFAM" id="SSF48552">
    <property type="entry name" value="Serum albumin-like"/>
    <property type="match status" value="3"/>
</dbReference>
<dbReference type="STRING" id="9258.ENSOANP00000021607"/>
<dbReference type="GO" id="GO:0005499">
    <property type="term" value="F:vitamin D binding"/>
    <property type="evidence" value="ECO:0000318"/>
    <property type="project" value="GO_Central"/>
</dbReference>
<evidence type="ECO:0000256" key="7">
    <source>
        <dbReference type="ARBA" id="ARBA00022737"/>
    </source>
</evidence>
<evidence type="ECO:0000256" key="12">
    <source>
        <dbReference type="ARBA" id="ARBA00032443"/>
    </source>
</evidence>
<dbReference type="GeneTree" id="ENSGT00390000000113"/>
<comment type="function">
    <text evidence="1">Involved in vitamin D transport and storage, scavenging of extracellular G-actin, enhancement of the chemotactic activity of C5 alpha for neutrophils in inflammation and macrophage activation.</text>
</comment>
<keyword evidence="4" id="KW-0813">Transport</keyword>
<evidence type="ECO:0000256" key="14">
    <source>
        <dbReference type="SAM" id="SignalP"/>
    </source>
</evidence>
<dbReference type="InParanoid" id="F7G172"/>
<evidence type="ECO:0000256" key="8">
    <source>
        <dbReference type="ARBA" id="ARBA00022897"/>
    </source>
</evidence>
<evidence type="ECO:0000256" key="11">
    <source>
        <dbReference type="ARBA" id="ARBA00029834"/>
    </source>
</evidence>
<feature type="chain" id="PRO_5028453580" description="Vitamin D-binding protein" evidence="14">
    <location>
        <begin position="18"/>
        <end position="515"/>
    </location>
</feature>
<reference evidence="16 17" key="1">
    <citation type="journal article" date="2008" name="Nature">
        <title>Genome analysis of the platypus reveals unique signatures of evolution.</title>
        <authorList>
            <person name="Warren W.C."/>
            <person name="Hillier L.W."/>
            <person name="Marshall Graves J.A."/>
            <person name="Birney E."/>
            <person name="Ponting C.P."/>
            <person name="Grutzner F."/>
            <person name="Belov K."/>
            <person name="Miller W."/>
            <person name="Clarke L."/>
            <person name="Chinwalla A.T."/>
            <person name="Yang S.P."/>
            <person name="Heger A."/>
            <person name="Locke D.P."/>
            <person name="Miethke P."/>
            <person name="Waters P.D."/>
            <person name="Veyrunes F."/>
            <person name="Fulton L."/>
            <person name="Fulton B."/>
            <person name="Graves T."/>
            <person name="Wallis J."/>
            <person name="Puente X.S."/>
            <person name="Lopez-Otin C."/>
            <person name="Ordonez G.R."/>
            <person name="Eichler E.E."/>
            <person name="Chen L."/>
            <person name="Cheng Z."/>
            <person name="Deakin J.E."/>
            <person name="Alsop A."/>
            <person name="Thompson K."/>
            <person name="Kirby P."/>
            <person name="Papenfuss A.T."/>
            <person name="Wakefield M.J."/>
            <person name="Olender T."/>
            <person name="Lancet D."/>
            <person name="Huttley G.A."/>
            <person name="Smit A.F."/>
            <person name="Pask A."/>
            <person name="Temple-Smith P."/>
            <person name="Batzer M.A."/>
            <person name="Walker J.A."/>
            <person name="Konkel M.K."/>
            <person name="Harris R.S."/>
            <person name="Whittington C.M."/>
            <person name="Wong E.S."/>
            <person name="Gemmell N.J."/>
            <person name="Buschiazzo E."/>
            <person name="Vargas Jentzsch I.M."/>
            <person name="Merkel A."/>
            <person name="Schmitz J."/>
            <person name="Zemann A."/>
            <person name="Churakov G."/>
            <person name="Kriegs J.O."/>
            <person name="Brosius J."/>
            <person name="Murchison E.P."/>
            <person name="Sachidanandam R."/>
            <person name="Smith C."/>
            <person name="Hannon G.J."/>
            <person name="Tsend-Ayush E."/>
            <person name="McMillan D."/>
            <person name="Attenborough R."/>
            <person name="Rens W."/>
            <person name="Ferguson-Smith M."/>
            <person name="Lefevre C.M."/>
            <person name="Sharp J.A."/>
            <person name="Nicholas K.R."/>
            <person name="Ray D.A."/>
            <person name="Kube M."/>
            <person name="Reinhardt R."/>
            <person name="Pringle T.H."/>
            <person name="Taylor J."/>
            <person name="Jones R.C."/>
            <person name="Nixon B."/>
            <person name="Dacheux J.L."/>
            <person name="Niwa H."/>
            <person name="Sekita Y."/>
            <person name="Huang X."/>
            <person name="Stark A."/>
            <person name="Kheradpour P."/>
            <person name="Kellis M."/>
            <person name="Flicek P."/>
            <person name="Chen Y."/>
            <person name="Webber C."/>
            <person name="Hardison R."/>
            <person name="Nelson J."/>
            <person name="Hallsworth-Pepin K."/>
            <person name="Delehaunty K."/>
            <person name="Markovic C."/>
            <person name="Minx P."/>
            <person name="Feng Y."/>
            <person name="Kremitzki C."/>
            <person name="Mitreva M."/>
            <person name="Glasscock J."/>
            <person name="Wylie T."/>
            <person name="Wohldmann P."/>
            <person name="Thiru P."/>
            <person name="Nhan M.N."/>
            <person name="Pohl C.S."/>
            <person name="Smith S.M."/>
            <person name="Hou S."/>
            <person name="Nefedov M."/>
            <person name="de Jong P.J."/>
            <person name="Renfree M.B."/>
            <person name="Mardis E.R."/>
            <person name="Wilson R.K."/>
        </authorList>
    </citation>
    <scope>NUCLEOTIDE SEQUENCE [LARGE SCALE GENOMIC DNA]</scope>
    <source>
        <strain evidence="16 17">Glennie</strain>
    </source>
</reference>
<proteinExistence type="predicted"/>
<dbReference type="PRINTS" id="PR00802">
    <property type="entry name" value="SERUMALBUMIN"/>
</dbReference>
<evidence type="ECO:0000256" key="6">
    <source>
        <dbReference type="ARBA" id="ARBA00022729"/>
    </source>
</evidence>
<gene>
    <name evidence="16" type="primary">GC</name>
</gene>
<feature type="domain" description="Albumin" evidence="15">
    <location>
        <begin position="14"/>
        <end position="206"/>
    </location>
</feature>
<comment type="subcellular location">
    <subcellularLocation>
        <location evidence="2">Secreted</location>
    </subcellularLocation>
</comment>
<organism evidence="16 17">
    <name type="scientific">Ornithorhynchus anatinus</name>
    <name type="common">Duckbill platypus</name>
    <dbReference type="NCBI Taxonomy" id="9258"/>
    <lineage>
        <taxon>Eukaryota</taxon>
        <taxon>Metazoa</taxon>
        <taxon>Chordata</taxon>
        <taxon>Craniata</taxon>
        <taxon>Vertebrata</taxon>
        <taxon>Euteleostomi</taxon>
        <taxon>Mammalia</taxon>
        <taxon>Monotremata</taxon>
        <taxon>Ornithorhynchidae</taxon>
        <taxon>Ornithorhynchus</taxon>
    </lineage>
</organism>
<dbReference type="Gene3D" id="1.10.246.10">
    <property type="match status" value="5"/>
</dbReference>
<evidence type="ECO:0000256" key="4">
    <source>
        <dbReference type="ARBA" id="ARBA00022448"/>
    </source>
</evidence>
<accession>F7G172</accession>
<dbReference type="Ensembl" id="ENSOANT00000021610.2">
    <property type="protein sequence ID" value="ENSOANP00000021607.2"/>
    <property type="gene ID" value="ENSOANG00000013700.2"/>
</dbReference>
<dbReference type="PANTHER" id="PTHR11385:SF11">
    <property type="entry name" value="VITAMIN D-BINDING PROTEIN"/>
    <property type="match status" value="1"/>
</dbReference>
<evidence type="ECO:0000256" key="1">
    <source>
        <dbReference type="ARBA" id="ARBA00002354"/>
    </source>
</evidence>
<evidence type="ECO:0000256" key="2">
    <source>
        <dbReference type="ARBA" id="ARBA00004613"/>
    </source>
</evidence>
<dbReference type="Proteomes" id="UP000002279">
    <property type="component" value="Chromosome 10"/>
</dbReference>
<dbReference type="InterPro" id="IPR000264">
    <property type="entry name" value="ALB/AFP/VDB"/>
</dbReference>
<feature type="signal peptide" evidence="14">
    <location>
        <begin position="1"/>
        <end position="17"/>
    </location>
</feature>
<dbReference type="Bgee" id="ENSOANG00000013700">
    <property type="expression patterns" value="Expressed in liver and 2 other cell types or tissues"/>
</dbReference>
<evidence type="ECO:0000256" key="5">
    <source>
        <dbReference type="ARBA" id="ARBA00022525"/>
    </source>
</evidence>
<dbReference type="PANTHER" id="PTHR11385">
    <property type="entry name" value="SERUM ALBUMIN-RELATED"/>
    <property type="match status" value="1"/>
</dbReference>
<dbReference type="GO" id="GO:0005615">
    <property type="term" value="C:extracellular space"/>
    <property type="evidence" value="ECO:0007669"/>
    <property type="project" value="InterPro"/>
</dbReference>
<dbReference type="CDD" id="cd00015">
    <property type="entry name" value="ALBUMIN"/>
    <property type="match status" value="1"/>
</dbReference>
<dbReference type="InterPro" id="IPR015247">
    <property type="entry name" value="VitD-bind_III"/>
</dbReference>
<dbReference type="HOGENOM" id="CLU_045992_0_0_1"/>
<dbReference type="Pfam" id="PF00273">
    <property type="entry name" value="Serum_albumin"/>
    <property type="match status" value="2"/>
</dbReference>
<feature type="domain" description="Albumin" evidence="15">
    <location>
        <begin position="207"/>
        <end position="389"/>
    </location>
</feature>
<sequence length="515" mass="56644">WSRVIIMLVFVKCSGLAGRDYEKEKVCREFASLGKDDFRSLSIVMHSKKYPRASFSEVIALVNEVVSLTETCCAQGADPDCYDEGASALSAKSCEKDSPFPRHPDVAECCAKGGLERKLCMAALMQPPQEFPTYVEPSNDETCEAFKKDPKGFAEQFLYEYSSNYGQAPLRLLLGYTKSYLSMVGTCCFSPKPNTCFLHEKLQSKQISVLTTMSNSMCSRYAAYGKKFKYSSMLKIAQKVPSADFKDAEFLSEDSIRMLSKCCDSDAEDCMSKELPEHVEKVCDRLSTKDSQIQSCCQENTPMDIVLCLYSKPPAKSPKPADLPRPTNEDMCGTENPKALDRYIFEIGRRYAHVPEVFLSKILDGITRAVSGCCSGEDPHTCLGVVMKREMVVYLAKAKELCGDYSELTFTEYKKGLTEKFSQKQPDASPATIKELVERRATFASSCCISNAPPRYCSTQVPAPRPLSFEGPRPPGGSSFLSPPPSVLPLSCGSAFMVSLRANGAPAPALSAGTS</sequence>
<dbReference type="OMA" id="STCCISP"/>
<dbReference type="SMART" id="SM00103">
    <property type="entry name" value="ALBUMIN"/>
    <property type="match status" value="2"/>
</dbReference>
<reference evidence="16" key="2">
    <citation type="submission" date="2025-08" db="UniProtKB">
        <authorList>
            <consortium name="Ensembl"/>
        </authorList>
    </citation>
    <scope>IDENTIFICATION</scope>
    <source>
        <strain evidence="16">Glennie</strain>
    </source>
</reference>
<protein>
    <recommendedName>
        <fullName evidence="3">Vitamin D-binding protein</fullName>
    </recommendedName>
    <alternativeName>
        <fullName evidence="11">Gc-globulin</fullName>
    </alternativeName>
    <alternativeName>
        <fullName evidence="12">Group-specific component</fullName>
    </alternativeName>
</protein>
<evidence type="ECO:0000259" key="15">
    <source>
        <dbReference type="PROSITE" id="PS51438"/>
    </source>
</evidence>
<evidence type="ECO:0000313" key="17">
    <source>
        <dbReference type="Proteomes" id="UP000002279"/>
    </source>
</evidence>
<keyword evidence="7" id="KW-0677">Repeat</keyword>
<name>F7G172_ORNAN</name>
<dbReference type="AlphaFoldDB" id="F7G172"/>
<evidence type="ECO:0000256" key="13">
    <source>
        <dbReference type="ARBA" id="ARBA00046813"/>
    </source>
</evidence>
<evidence type="ECO:0000256" key="10">
    <source>
        <dbReference type="ARBA" id="ARBA00023203"/>
    </source>
</evidence>
<keyword evidence="6 14" id="KW-0732">Signal</keyword>
<keyword evidence="8" id="KW-0848">Vitamin D</keyword>
<dbReference type="PROSITE" id="PS51438">
    <property type="entry name" value="ALBUMIN_2"/>
    <property type="match status" value="2"/>
</dbReference>
<dbReference type="eggNOG" id="ENOG502QTPW">
    <property type="taxonomic scope" value="Eukaryota"/>
</dbReference>
<dbReference type="GO" id="GO:0031667">
    <property type="term" value="P:response to nutrient levels"/>
    <property type="evidence" value="ECO:0000318"/>
    <property type="project" value="GO_Central"/>
</dbReference>
<dbReference type="InterPro" id="IPR014760">
    <property type="entry name" value="Serum_albumin_N"/>
</dbReference>
<comment type="subunit">
    <text evidence="13">Associates with membrane-bound immunoglobulin on the surface of B-lymphocytes and with IgG Fc receptor on the membranes of T-lymphocytes. Interacts with LRP2; the interaction is required for renal uptake of GC in complex with 25-hydroxyvitamin D3.</text>
</comment>
<dbReference type="PRINTS" id="PR00804">
    <property type="entry name" value="VITAMNDBNDNG"/>
</dbReference>
<dbReference type="GO" id="GO:0090482">
    <property type="term" value="F:vitamin transmembrane transporter activity"/>
    <property type="evidence" value="ECO:0007669"/>
    <property type="project" value="InterPro"/>
</dbReference>